<protein>
    <submittedName>
        <fullName evidence="1">Uncharacterized protein</fullName>
    </submittedName>
</protein>
<dbReference type="RefSeq" id="WP_172162499.1">
    <property type="nucleotide sequence ID" value="NZ_WOEZ01000043.1"/>
</dbReference>
<evidence type="ECO:0000313" key="2">
    <source>
        <dbReference type="Proteomes" id="UP000655523"/>
    </source>
</evidence>
<keyword evidence="2" id="KW-1185">Reference proteome</keyword>
<organism evidence="1 2">
    <name type="scientific">Paraburkholderia elongata</name>
    <dbReference type="NCBI Taxonomy" id="2675747"/>
    <lineage>
        <taxon>Bacteria</taxon>
        <taxon>Pseudomonadati</taxon>
        <taxon>Pseudomonadota</taxon>
        <taxon>Betaproteobacteria</taxon>
        <taxon>Burkholderiales</taxon>
        <taxon>Burkholderiaceae</taxon>
        <taxon>Paraburkholderia</taxon>
    </lineage>
</organism>
<name>A0A972SKM8_9BURK</name>
<gene>
    <name evidence="1" type="ORF">GNZ13_09115</name>
</gene>
<comment type="caution">
    <text evidence="1">The sequence shown here is derived from an EMBL/GenBank/DDBJ whole genome shotgun (WGS) entry which is preliminary data.</text>
</comment>
<sequence>MASITSPPPGFNDALLNEIVEEYADADARADIEESDFKNKELQLPKSGMQVRETYTMYAHFQLVARFLKNAPKVRVFMDQDSGFRAAFMSAYRDRIKARTADGFFVKVAKDATAYQKQRAVIDAKKKLIQFMAENGITDEYSAQVEMMKLNVKAATPIGRWGDKWVSHPMPIASEPRKQISWQTNLGDYDENHEARLLLKPHCMLLTGFL</sequence>
<proteinExistence type="predicted"/>
<dbReference type="Proteomes" id="UP000655523">
    <property type="component" value="Unassembled WGS sequence"/>
</dbReference>
<accession>A0A972SKM8</accession>
<dbReference type="EMBL" id="WOEZ01000043">
    <property type="protein sequence ID" value="NPT54765.1"/>
    <property type="molecule type" value="Genomic_DNA"/>
</dbReference>
<dbReference type="AlphaFoldDB" id="A0A972SKM8"/>
<reference evidence="1 2" key="1">
    <citation type="submission" date="2019-11" db="EMBL/GenBank/DDBJ databases">
        <title>Metabolism of dissolved organic matter in forest soils.</title>
        <authorList>
            <person name="Cyle K.T."/>
            <person name="Wilhelm R.C."/>
            <person name="Martinez C.E."/>
        </authorList>
    </citation>
    <scope>NUCLEOTIDE SEQUENCE [LARGE SCALE GENOMIC DNA]</scope>
    <source>
        <strain evidence="1 2">5N</strain>
    </source>
</reference>
<evidence type="ECO:0000313" key="1">
    <source>
        <dbReference type="EMBL" id="NPT54765.1"/>
    </source>
</evidence>